<dbReference type="SUPFAM" id="SSF52317">
    <property type="entry name" value="Class I glutamine amidotransferase-like"/>
    <property type="match status" value="1"/>
</dbReference>
<sequence length="241" mass="26887">MFLDPSIDAILCARGGYGANKVIPLLDYELIKKHPKIFMGYSDITAYLISITQRTELITFHGPMLASYKHGFVEYNYNQMINILSGEKGVHIIPPKTMNPHILKTGNAVGPLWGGNLTLVMNRLGTNDQIETNNSILFLEDLNEYYYSFERMLIHLRRADVLDNIAGLIIGELINMKDEDVPFAKSTDEIVMDICGTMDFPIVTNFSCGHGTYQATLPISLPVELQAGNTISIKLLESAVE</sequence>
<evidence type="ECO:0000259" key="7">
    <source>
        <dbReference type="Pfam" id="PF17676"/>
    </source>
</evidence>
<gene>
    <name evidence="8" type="ORF">METZ01_LOCUS221216</name>
</gene>
<dbReference type="GO" id="GO:0008236">
    <property type="term" value="F:serine-type peptidase activity"/>
    <property type="evidence" value="ECO:0007669"/>
    <property type="project" value="UniProtKB-KW"/>
</dbReference>
<feature type="domain" description="LD-carboxypeptidase C-terminal" evidence="7">
    <location>
        <begin position="110"/>
        <end position="225"/>
    </location>
</feature>
<dbReference type="InterPro" id="IPR003507">
    <property type="entry name" value="S66_fam"/>
</dbReference>
<dbReference type="InterPro" id="IPR027461">
    <property type="entry name" value="Carboxypeptidase_A_C_sf"/>
</dbReference>
<evidence type="ECO:0008006" key="9">
    <source>
        <dbReference type="Google" id="ProtNLM"/>
    </source>
</evidence>
<evidence type="ECO:0000256" key="2">
    <source>
        <dbReference type="ARBA" id="ARBA00022645"/>
    </source>
</evidence>
<evidence type="ECO:0000313" key="8">
    <source>
        <dbReference type="EMBL" id="SVB68362.1"/>
    </source>
</evidence>
<evidence type="ECO:0000256" key="1">
    <source>
        <dbReference type="ARBA" id="ARBA00010233"/>
    </source>
</evidence>
<dbReference type="Gene3D" id="3.50.30.60">
    <property type="entry name" value="LD-carboxypeptidase A C-terminal domain-like"/>
    <property type="match status" value="1"/>
</dbReference>
<dbReference type="InterPro" id="IPR029062">
    <property type="entry name" value="Class_I_gatase-like"/>
</dbReference>
<keyword evidence="2" id="KW-0121">Carboxypeptidase</keyword>
<comment type="similarity">
    <text evidence="1">Belongs to the peptidase S66 family.</text>
</comment>
<dbReference type="Gene3D" id="3.40.50.10740">
    <property type="entry name" value="Class I glutamine amidotransferase-like"/>
    <property type="match status" value="1"/>
</dbReference>
<dbReference type="GO" id="GO:0004180">
    <property type="term" value="F:carboxypeptidase activity"/>
    <property type="evidence" value="ECO:0007669"/>
    <property type="project" value="UniProtKB-KW"/>
</dbReference>
<dbReference type="SUPFAM" id="SSF141986">
    <property type="entry name" value="LD-carboxypeptidase A C-terminal domain-like"/>
    <property type="match status" value="1"/>
</dbReference>
<dbReference type="AlphaFoldDB" id="A0A382G0H9"/>
<evidence type="ECO:0000256" key="5">
    <source>
        <dbReference type="ARBA" id="ARBA00022825"/>
    </source>
</evidence>
<keyword evidence="5" id="KW-0720">Serine protease</keyword>
<dbReference type="Pfam" id="PF02016">
    <property type="entry name" value="Peptidase_S66"/>
    <property type="match status" value="1"/>
</dbReference>
<evidence type="ECO:0000256" key="4">
    <source>
        <dbReference type="ARBA" id="ARBA00022801"/>
    </source>
</evidence>
<accession>A0A382G0H9</accession>
<dbReference type="InterPro" id="IPR027478">
    <property type="entry name" value="LdcA_N"/>
</dbReference>
<protein>
    <recommendedName>
        <fullName evidence="9">LD-carboxypeptidase C-terminal domain-containing protein</fullName>
    </recommendedName>
</protein>
<name>A0A382G0H9_9ZZZZ</name>
<dbReference type="InterPro" id="IPR040449">
    <property type="entry name" value="Peptidase_S66_N"/>
</dbReference>
<dbReference type="Pfam" id="PF17676">
    <property type="entry name" value="Peptidase_S66C"/>
    <property type="match status" value="1"/>
</dbReference>
<evidence type="ECO:0000256" key="3">
    <source>
        <dbReference type="ARBA" id="ARBA00022670"/>
    </source>
</evidence>
<dbReference type="CDD" id="cd07025">
    <property type="entry name" value="Peptidase_S66"/>
    <property type="match status" value="1"/>
</dbReference>
<organism evidence="8">
    <name type="scientific">marine metagenome</name>
    <dbReference type="NCBI Taxonomy" id="408172"/>
    <lineage>
        <taxon>unclassified sequences</taxon>
        <taxon>metagenomes</taxon>
        <taxon>ecological metagenomes</taxon>
    </lineage>
</organism>
<reference evidence="8" key="1">
    <citation type="submission" date="2018-05" db="EMBL/GenBank/DDBJ databases">
        <authorList>
            <person name="Lanie J.A."/>
            <person name="Ng W.-L."/>
            <person name="Kazmierczak K.M."/>
            <person name="Andrzejewski T.M."/>
            <person name="Davidsen T.M."/>
            <person name="Wayne K.J."/>
            <person name="Tettelin H."/>
            <person name="Glass J.I."/>
            <person name="Rusch D."/>
            <person name="Podicherti R."/>
            <person name="Tsui H.-C.T."/>
            <person name="Winkler M.E."/>
        </authorList>
    </citation>
    <scope>NUCLEOTIDE SEQUENCE</scope>
</reference>
<keyword evidence="4" id="KW-0378">Hydrolase</keyword>
<keyword evidence="3" id="KW-0645">Protease</keyword>
<dbReference type="InterPro" id="IPR040921">
    <property type="entry name" value="Peptidase_S66C"/>
</dbReference>
<dbReference type="GO" id="GO:0006508">
    <property type="term" value="P:proteolysis"/>
    <property type="evidence" value="ECO:0007669"/>
    <property type="project" value="UniProtKB-KW"/>
</dbReference>
<dbReference type="EMBL" id="UINC01052717">
    <property type="protein sequence ID" value="SVB68362.1"/>
    <property type="molecule type" value="Genomic_DNA"/>
</dbReference>
<feature type="domain" description="LD-carboxypeptidase N-terminal" evidence="6">
    <location>
        <begin position="1"/>
        <end position="62"/>
    </location>
</feature>
<proteinExistence type="inferred from homology"/>
<dbReference type="PANTHER" id="PTHR30237">
    <property type="entry name" value="MURAMOYLTETRAPEPTIDE CARBOXYPEPTIDASE"/>
    <property type="match status" value="1"/>
</dbReference>
<dbReference type="PANTHER" id="PTHR30237:SF2">
    <property type="entry name" value="MUREIN TETRAPEPTIDE CARBOXYPEPTIDASE"/>
    <property type="match status" value="1"/>
</dbReference>
<evidence type="ECO:0000259" key="6">
    <source>
        <dbReference type="Pfam" id="PF02016"/>
    </source>
</evidence>